<feature type="transmembrane region" description="Helical" evidence="6">
    <location>
        <begin position="145"/>
        <end position="167"/>
    </location>
</feature>
<evidence type="ECO:0000256" key="5">
    <source>
        <dbReference type="ARBA" id="ARBA00023251"/>
    </source>
</evidence>
<dbReference type="GO" id="GO:0140359">
    <property type="term" value="F:ABC-type transporter activity"/>
    <property type="evidence" value="ECO:0007669"/>
    <property type="project" value="InterPro"/>
</dbReference>
<dbReference type="GO" id="GO:0046677">
    <property type="term" value="P:response to antibiotic"/>
    <property type="evidence" value="ECO:0007669"/>
    <property type="project" value="UniProtKB-KW"/>
</dbReference>
<evidence type="ECO:0000256" key="3">
    <source>
        <dbReference type="ARBA" id="ARBA00022989"/>
    </source>
</evidence>
<reference evidence="8 9" key="1">
    <citation type="submission" date="2016-07" db="EMBL/GenBank/DDBJ databases">
        <title>Complete genome sequence of the Lentzea guizhouensis DHS C013.</title>
        <authorList>
            <person name="Cao C."/>
        </authorList>
    </citation>
    <scope>NUCLEOTIDE SEQUENCE [LARGE SCALE GENOMIC DNA]</scope>
    <source>
        <strain evidence="8 9">DHS C013</strain>
    </source>
</reference>
<dbReference type="STRING" id="1586287.BBK82_05675"/>
<dbReference type="KEGG" id="led:BBK82_05675"/>
<comment type="similarity">
    <text evidence="6">Belongs to the ABC-2 integral membrane protein family.</text>
</comment>
<gene>
    <name evidence="8" type="ORF">BBK82_05675</name>
</gene>
<dbReference type="InterPro" id="IPR000412">
    <property type="entry name" value="ABC_2_transport"/>
</dbReference>
<dbReference type="GO" id="GO:0043190">
    <property type="term" value="C:ATP-binding cassette (ABC) transporter complex"/>
    <property type="evidence" value="ECO:0007669"/>
    <property type="project" value="InterPro"/>
</dbReference>
<dbReference type="Proteomes" id="UP000093053">
    <property type="component" value="Chromosome"/>
</dbReference>
<keyword evidence="2 6" id="KW-0812">Transmembrane</keyword>
<evidence type="ECO:0000256" key="4">
    <source>
        <dbReference type="ARBA" id="ARBA00023136"/>
    </source>
</evidence>
<dbReference type="PIRSF" id="PIRSF006648">
    <property type="entry name" value="DrrB"/>
    <property type="match status" value="1"/>
</dbReference>
<dbReference type="PANTHER" id="PTHR43229:SF2">
    <property type="entry name" value="NODULATION PROTEIN J"/>
    <property type="match status" value="1"/>
</dbReference>
<dbReference type="OrthoDB" id="670210at2"/>
<sequence length="260" mass="28120">MSYVLTDSATMVRRNLKRMVRYPSMTFQLLLMPVVFLLLFVYVFGGTLGAGLGGPSGGRAEYLSYVTPTIILMAITAAVQGTSISIAMDMTEGIVDRFRTMKIARVSVLTGHVVGSLVQTVLAMTFVFGVAVAIGFRPQANPVEWLAIVGLLVGMAFALIWLSAALGLASKSVESSSNIGLPLILLPFFGNGFVPTDSMPTVLRWFAEYQPFTPFIDALRGLLMGTPIGNSGWIALGWCVVIGFGGYLWSKKLFNRESTR</sequence>
<feature type="domain" description="ABC transmembrane type-2" evidence="7">
    <location>
        <begin position="24"/>
        <end position="257"/>
    </location>
</feature>
<dbReference type="InterPro" id="IPR047817">
    <property type="entry name" value="ABC2_TM_bact-type"/>
</dbReference>
<proteinExistence type="inferred from homology"/>
<evidence type="ECO:0000256" key="1">
    <source>
        <dbReference type="ARBA" id="ARBA00004141"/>
    </source>
</evidence>
<evidence type="ECO:0000256" key="6">
    <source>
        <dbReference type="RuleBase" id="RU361157"/>
    </source>
</evidence>
<keyword evidence="3 6" id="KW-1133">Transmembrane helix</keyword>
<dbReference type="PROSITE" id="PS51012">
    <property type="entry name" value="ABC_TM2"/>
    <property type="match status" value="1"/>
</dbReference>
<comment type="caution">
    <text evidence="6">Lacks conserved residue(s) required for the propagation of feature annotation.</text>
</comment>
<evidence type="ECO:0000259" key="7">
    <source>
        <dbReference type="PROSITE" id="PS51012"/>
    </source>
</evidence>
<dbReference type="EMBL" id="CP016793">
    <property type="protein sequence ID" value="ANZ35642.1"/>
    <property type="molecule type" value="Genomic_DNA"/>
</dbReference>
<dbReference type="Pfam" id="PF01061">
    <property type="entry name" value="ABC2_membrane"/>
    <property type="match status" value="1"/>
</dbReference>
<protein>
    <recommendedName>
        <fullName evidence="6">Transport permease protein</fullName>
    </recommendedName>
</protein>
<comment type="subcellular location">
    <subcellularLocation>
        <location evidence="6">Cell membrane</location>
        <topology evidence="6">Multi-pass membrane protein</topology>
    </subcellularLocation>
    <subcellularLocation>
        <location evidence="1">Membrane</location>
        <topology evidence="1">Multi-pass membrane protein</topology>
    </subcellularLocation>
</comment>
<feature type="transmembrane region" description="Helical" evidence="6">
    <location>
        <begin position="109"/>
        <end position="133"/>
    </location>
</feature>
<dbReference type="PANTHER" id="PTHR43229">
    <property type="entry name" value="NODULATION PROTEIN J"/>
    <property type="match status" value="1"/>
</dbReference>
<name>A0A1B2HD61_9PSEU</name>
<evidence type="ECO:0000256" key="2">
    <source>
        <dbReference type="ARBA" id="ARBA00022692"/>
    </source>
</evidence>
<keyword evidence="5" id="KW-0046">Antibiotic resistance</keyword>
<evidence type="ECO:0000313" key="9">
    <source>
        <dbReference type="Proteomes" id="UP000093053"/>
    </source>
</evidence>
<dbReference type="RefSeq" id="WP_065914052.1">
    <property type="nucleotide sequence ID" value="NZ_CP016793.1"/>
</dbReference>
<dbReference type="AlphaFoldDB" id="A0A1B2HD61"/>
<keyword evidence="9" id="KW-1185">Reference proteome</keyword>
<accession>A0A1B2HD61</accession>
<dbReference type="InterPro" id="IPR051784">
    <property type="entry name" value="Nod_factor_ABC_transporter"/>
</dbReference>
<keyword evidence="6" id="KW-1003">Cell membrane</keyword>
<keyword evidence="6" id="KW-0813">Transport</keyword>
<organism evidence="8 9">
    <name type="scientific">Lentzea guizhouensis</name>
    <dbReference type="NCBI Taxonomy" id="1586287"/>
    <lineage>
        <taxon>Bacteria</taxon>
        <taxon>Bacillati</taxon>
        <taxon>Actinomycetota</taxon>
        <taxon>Actinomycetes</taxon>
        <taxon>Pseudonocardiales</taxon>
        <taxon>Pseudonocardiaceae</taxon>
        <taxon>Lentzea</taxon>
    </lineage>
</organism>
<dbReference type="InterPro" id="IPR013525">
    <property type="entry name" value="ABC2_TM"/>
</dbReference>
<evidence type="ECO:0000313" key="8">
    <source>
        <dbReference type="EMBL" id="ANZ35642.1"/>
    </source>
</evidence>
<feature type="transmembrane region" description="Helical" evidence="6">
    <location>
        <begin position="179"/>
        <end position="196"/>
    </location>
</feature>
<feature type="transmembrane region" description="Helical" evidence="6">
    <location>
        <begin position="69"/>
        <end position="88"/>
    </location>
</feature>
<keyword evidence="4 6" id="KW-0472">Membrane</keyword>
<feature type="transmembrane region" description="Helical" evidence="6">
    <location>
        <begin position="232"/>
        <end position="250"/>
    </location>
</feature>